<feature type="region of interest" description="Disordered" evidence="1">
    <location>
        <begin position="432"/>
        <end position="457"/>
    </location>
</feature>
<sequence>MNSYVDSANSSSLENSMDVKDFQGSQTSLSPFRQHSILVQEEAIHLGNESLYKNTWQELNTLIHNLISYDENFRLSTEDHELRIEEDSEGVHRMTDVEDLQEAYCFLRLRYMELDECRTHYEEILQLLTQYTDHLIQNGLSFLTPIQGEILSSLAKTFVRSSELVEDFDVCVKTVKEDFEEIDSAVEESSDIEYLKASYQYLKGSFAELEKNMSFHELQSQLYKDHLEYKGLDETSVCSDDEQSSRTSIEDYDDSLSLEGDEELERLLSGENADVHREASELPVILEGFEGGRTDSPQQIEQNIGQSPKPSVISEEDGNASTMSTIREKTSHSKELVKTTSNKLGSGSRVQEESTRGRKTRPRKTKSVNHRKRSVCPQRASKDSKSDSEQKKSPQKIKSVKKRKLISIDNFEPSRLSTKISFSAKNSKLITHEHNAEEEKKSLNIPSNEEKPTRGKLLPQRPTKKVKYLPQDFPKKTTLKDLNDQKLSSQSKILPSIVTLQENQNITTNPPKQQTNQYKMLSKRLQINKPTLKRVPRPPTNTPIKKIQTTQKHQVKETTSFLPTPPSPKSTHKTSFQRKRVSFAPPQSLFNIYKQPLINLTYSPRNH</sequence>
<dbReference type="RefSeq" id="XP_066921469.1">
    <property type="nucleotide sequence ID" value="XM_067065368.1"/>
</dbReference>
<dbReference type="EnsemblMetazoa" id="CLYHEMT023232.1">
    <property type="protein sequence ID" value="CLYHEMP023232.1"/>
    <property type="gene ID" value="CLYHEMG023232"/>
</dbReference>
<accession>A0A7M5XHQ6</accession>
<feature type="compositionally biased region" description="Basic and acidic residues" evidence="1">
    <location>
        <begin position="380"/>
        <end position="392"/>
    </location>
</feature>
<name>A0A7M5XHQ6_9CNID</name>
<feature type="region of interest" description="Disordered" evidence="1">
    <location>
        <begin position="532"/>
        <end position="577"/>
    </location>
</feature>
<feature type="compositionally biased region" description="Basic residues" evidence="1">
    <location>
        <begin position="393"/>
        <end position="402"/>
    </location>
</feature>
<keyword evidence="3" id="KW-1185">Reference proteome</keyword>
<protein>
    <submittedName>
        <fullName evidence="2">Uncharacterized protein</fullName>
    </submittedName>
</protein>
<evidence type="ECO:0000313" key="3">
    <source>
        <dbReference type="Proteomes" id="UP000594262"/>
    </source>
</evidence>
<feature type="region of interest" description="Disordered" evidence="1">
    <location>
        <begin position="235"/>
        <end position="254"/>
    </location>
</feature>
<dbReference type="AlphaFoldDB" id="A0A7M5XHQ6"/>
<feature type="region of interest" description="Disordered" evidence="1">
    <location>
        <begin position="289"/>
        <end position="402"/>
    </location>
</feature>
<proteinExistence type="predicted"/>
<dbReference type="Proteomes" id="UP000594262">
    <property type="component" value="Unplaced"/>
</dbReference>
<feature type="compositionally biased region" description="Basic residues" evidence="1">
    <location>
        <begin position="357"/>
        <end position="374"/>
    </location>
</feature>
<evidence type="ECO:0000256" key="1">
    <source>
        <dbReference type="SAM" id="MobiDB-lite"/>
    </source>
</evidence>
<feature type="compositionally biased region" description="Polar residues" evidence="1">
    <location>
        <begin position="338"/>
        <end position="349"/>
    </location>
</feature>
<dbReference type="GeneID" id="136808819"/>
<feature type="compositionally biased region" description="Basic and acidic residues" evidence="1">
    <location>
        <begin position="432"/>
        <end position="453"/>
    </location>
</feature>
<organism evidence="2 3">
    <name type="scientific">Clytia hemisphaerica</name>
    <dbReference type="NCBI Taxonomy" id="252671"/>
    <lineage>
        <taxon>Eukaryota</taxon>
        <taxon>Metazoa</taxon>
        <taxon>Cnidaria</taxon>
        <taxon>Hydrozoa</taxon>
        <taxon>Hydroidolina</taxon>
        <taxon>Leptothecata</taxon>
        <taxon>Obeliida</taxon>
        <taxon>Clytiidae</taxon>
        <taxon>Clytia</taxon>
    </lineage>
</organism>
<feature type="compositionally biased region" description="Polar residues" evidence="1">
    <location>
        <begin position="295"/>
        <end position="309"/>
    </location>
</feature>
<feature type="compositionally biased region" description="Basic and acidic residues" evidence="1">
    <location>
        <begin position="326"/>
        <end position="337"/>
    </location>
</feature>
<reference evidence="2" key="1">
    <citation type="submission" date="2021-01" db="UniProtKB">
        <authorList>
            <consortium name="EnsemblMetazoa"/>
        </authorList>
    </citation>
    <scope>IDENTIFICATION</scope>
</reference>
<evidence type="ECO:0000313" key="2">
    <source>
        <dbReference type="EnsemblMetazoa" id="CLYHEMP023232.1"/>
    </source>
</evidence>
<feature type="compositionally biased region" description="Polar residues" evidence="1">
    <location>
        <begin position="547"/>
        <end position="562"/>
    </location>
</feature>